<keyword evidence="10" id="KW-1185">Reference proteome</keyword>
<evidence type="ECO:0000256" key="2">
    <source>
        <dbReference type="ARBA" id="ARBA00022617"/>
    </source>
</evidence>
<evidence type="ECO:0008006" key="11">
    <source>
        <dbReference type="Google" id="ProtNLM"/>
    </source>
</evidence>
<dbReference type="GO" id="GO:0005506">
    <property type="term" value="F:iron ion binding"/>
    <property type="evidence" value="ECO:0007669"/>
    <property type="project" value="InterPro"/>
</dbReference>
<gene>
    <name evidence="9" type="ORF">CAG99_27170</name>
</gene>
<dbReference type="RefSeq" id="WP_086161855.1">
    <property type="nucleotide sequence ID" value="NZ_CP021121.1"/>
</dbReference>
<keyword evidence="2 7" id="KW-0349">Heme</keyword>
<keyword evidence="4 7" id="KW-0560">Oxidoreductase</keyword>
<keyword evidence="5 7" id="KW-0408">Iron</keyword>
<dbReference type="GO" id="GO:0036199">
    <property type="term" value="F:cholest-4-en-3-one 26-monooxygenase activity"/>
    <property type="evidence" value="ECO:0007669"/>
    <property type="project" value="TreeGrafter"/>
</dbReference>
<keyword evidence="6 7" id="KW-0503">Monooxygenase</keyword>
<evidence type="ECO:0000313" key="9">
    <source>
        <dbReference type="EMBL" id="ARQ72022.1"/>
    </source>
</evidence>
<dbReference type="GO" id="GO:0020037">
    <property type="term" value="F:heme binding"/>
    <property type="evidence" value="ECO:0007669"/>
    <property type="project" value="InterPro"/>
</dbReference>
<dbReference type="InterPro" id="IPR001128">
    <property type="entry name" value="Cyt_P450"/>
</dbReference>
<evidence type="ECO:0000256" key="1">
    <source>
        <dbReference type="ARBA" id="ARBA00010617"/>
    </source>
</evidence>
<dbReference type="SUPFAM" id="SSF48264">
    <property type="entry name" value="Cytochrome P450"/>
    <property type="match status" value="1"/>
</dbReference>
<evidence type="ECO:0000256" key="3">
    <source>
        <dbReference type="ARBA" id="ARBA00022723"/>
    </source>
</evidence>
<accession>A0A1W7D4V9</accession>
<proteinExistence type="inferred from homology"/>
<dbReference type="Gene3D" id="1.10.630.10">
    <property type="entry name" value="Cytochrome P450"/>
    <property type="match status" value="1"/>
</dbReference>
<dbReference type="InterPro" id="IPR017972">
    <property type="entry name" value="Cyt_P450_CS"/>
</dbReference>
<dbReference type="FunFam" id="1.10.630.10:FF:000018">
    <property type="entry name" value="Cytochrome P450 monooxygenase"/>
    <property type="match status" value="1"/>
</dbReference>
<comment type="similarity">
    <text evidence="1 7">Belongs to the cytochrome P450 family.</text>
</comment>
<keyword evidence="3 7" id="KW-0479">Metal-binding</keyword>
<sequence length="427" mass="45963">MPDSAPAPAEFERRVLAGLNDPYPVYRAYLRAGALHPVPPPGPARRREWLVLGHEEAVVVLAGRGFGRETRPPGGAGSADDEAPGPVPPGYPRLAALLEDWLTFMDPPRHTRVRSVVAGCLARRMRTGVRARLRENVQGVVERLAKEPEFDLVEEYAAALPVLAVLDVLGVPEADQEWLRGQVARLRPAASAAAARRDLRGTGLAIAERAAGALTEYFRTALARRRREPRRDLLTLLLAAPWEEDLAGGPAGEDLLVATCVHLLSAGHETAAAALAKSALLLLRDPELLTGLRARREMTAAAADEFIRFDPPVQAVCRWAQQDEDLAGHRIARGEKVTVVLGAANRDPAAFTEPDSLRFDRDGHRHLGFGMGGHYCLGAALARAVLETGIDGLLDLLPGLSPPAGPLPYRDDLACHGPLSLPVTRVV</sequence>
<evidence type="ECO:0000256" key="5">
    <source>
        <dbReference type="ARBA" id="ARBA00023004"/>
    </source>
</evidence>
<dbReference type="InterPro" id="IPR036396">
    <property type="entry name" value="Cyt_P450_sf"/>
</dbReference>
<dbReference type="Pfam" id="PF00067">
    <property type="entry name" value="p450"/>
    <property type="match status" value="1"/>
</dbReference>
<name>A0A1W7D4V9_9ACTN</name>
<dbReference type="PRINTS" id="PR00359">
    <property type="entry name" value="BP450"/>
</dbReference>
<reference evidence="9 10" key="1">
    <citation type="submission" date="2017-05" db="EMBL/GenBank/DDBJ databases">
        <title>Complete genome sequence of Streptomyces sp. SCSIO 03032 revealed the diverse biosynthetic pathways for its bioactive secondary metabolites.</title>
        <authorList>
            <person name="Ma L."/>
            <person name="Zhu Y."/>
            <person name="Zhang W."/>
            <person name="Zhang G."/>
            <person name="Tian X."/>
            <person name="Zhang S."/>
            <person name="Zhang C."/>
        </authorList>
    </citation>
    <scope>NUCLEOTIDE SEQUENCE [LARGE SCALE GENOMIC DNA]</scope>
    <source>
        <strain evidence="9 10">SCSIO 03032</strain>
    </source>
</reference>
<evidence type="ECO:0000256" key="7">
    <source>
        <dbReference type="RuleBase" id="RU000461"/>
    </source>
</evidence>
<dbReference type="PROSITE" id="PS00086">
    <property type="entry name" value="CYTOCHROME_P450"/>
    <property type="match status" value="1"/>
</dbReference>
<dbReference type="PRINTS" id="PR00385">
    <property type="entry name" value="P450"/>
</dbReference>
<dbReference type="OrthoDB" id="9801155at2"/>
<organism evidence="9 10">
    <name type="scientific">Streptomyces marincola</name>
    <dbReference type="NCBI Taxonomy" id="2878388"/>
    <lineage>
        <taxon>Bacteria</taxon>
        <taxon>Bacillati</taxon>
        <taxon>Actinomycetota</taxon>
        <taxon>Actinomycetes</taxon>
        <taxon>Kitasatosporales</taxon>
        <taxon>Streptomycetaceae</taxon>
        <taxon>Streptomyces</taxon>
    </lineage>
</organism>
<dbReference type="InterPro" id="IPR002397">
    <property type="entry name" value="Cyt_P450_B"/>
</dbReference>
<protein>
    <recommendedName>
        <fullName evidence="11">Cytochrome P450</fullName>
    </recommendedName>
</protein>
<evidence type="ECO:0000256" key="4">
    <source>
        <dbReference type="ARBA" id="ARBA00023002"/>
    </source>
</evidence>
<dbReference type="PANTHER" id="PTHR46696:SF4">
    <property type="entry name" value="BIOTIN BIOSYNTHESIS CYTOCHROME P450"/>
    <property type="match status" value="1"/>
</dbReference>
<dbReference type="PANTHER" id="PTHR46696">
    <property type="entry name" value="P450, PUTATIVE (EUROFUNG)-RELATED"/>
    <property type="match status" value="1"/>
</dbReference>
<dbReference type="GO" id="GO:0008395">
    <property type="term" value="F:steroid hydroxylase activity"/>
    <property type="evidence" value="ECO:0007669"/>
    <property type="project" value="TreeGrafter"/>
</dbReference>
<dbReference type="AlphaFoldDB" id="A0A1W7D4V9"/>
<feature type="region of interest" description="Disordered" evidence="8">
    <location>
        <begin position="63"/>
        <end position="89"/>
    </location>
</feature>
<evidence type="ECO:0000256" key="8">
    <source>
        <dbReference type="SAM" id="MobiDB-lite"/>
    </source>
</evidence>
<dbReference type="GO" id="GO:0006707">
    <property type="term" value="P:cholesterol catabolic process"/>
    <property type="evidence" value="ECO:0007669"/>
    <property type="project" value="TreeGrafter"/>
</dbReference>
<dbReference type="Proteomes" id="UP000194218">
    <property type="component" value="Chromosome"/>
</dbReference>
<evidence type="ECO:0000313" key="10">
    <source>
        <dbReference type="Proteomes" id="UP000194218"/>
    </source>
</evidence>
<evidence type="ECO:0000256" key="6">
    <source>
        <dbReference type="ARBA" id="ARBA00023033"/>
    </source>
</evidence>
<dbReference type="KEGG" id="smao:CAG99_27170"/>
<dbReference type="EMBL" id="CP021121">
    <property type="protein sequence ID" value="ARQ72022.1"/>
    <property type="molecule type" value="Genomic_DNA"/>
</dbReference>